<evidence type="ECO:0000256" key="1">
    <source>
        <dbReference type="SAM" id="Phobius"/>
    </source>
</evidence>
<comment type="caution">
    <text evidence="2">The sequence shown here is derived from an EMBL/GenBank/DDBJ whole genome shotgun (WGS) entry which is preliminary data.</text>
</comment>
<proteinExistence type="predicted"/>
<reference evidence="2 3" key="1">
    <citation type="submission" date="2019-10" db="EMBL/GenBank/DDBJ databases">
        <title>Nocardia macrotermitis sp. nov. and Nocardia aurantia sp. nov., isolated from the gut of fungus growing-termite Macrotermes natalensis.</title>
        <authorList>
            <person name="Benndorf R."/>
            <person name="Schwitalla J."/>
            <person name="Martin K."/>
            <person name="De Beer W."/>
            <person name="Kaster A.-K."/>
            <person name="Vollmers J."/>
            <person name="Poulsen M."/>
            <person name="Beemelmanns C."/>
        </authorList>
    </citation>
    <scope>NUCLEOTIDE SEQUENCE [LARGE SCALE GENOMIC DNA]</scope>
    <source>
        <strain evidence="2 3">RB20</strain>
    </source>
</reference>
<organism evidence="2 3">
    <name type="scientific">Nocardia macrotermitis</name>
    <dbReference type="NCBI Taxonomy" id="2585198"/>
    <lineage>
        <taxon>Bacteria</taxon>
        <taxon>Bacillati</taxon>
        <taxon>Actinomycetota</taxon>
        <taxon>Actinomycetes</taxon>
        <taxon>Mycobacteriales</taxon>
        <taxon>Nocardiaceae</taxon>
        <taxon>Nocardia</taxon>
    </lineage>
</organism>
<evidence type="ECO:0000313" key="3">
    <source>
        <dbReference type="Proteomes" id="UP000438448"/>
    </source>
</evidence>
<dbReference type="AlphaFoldDB" id="A0A7K0D4N3"/>
<evidence type="ECO:0000313" key="2">
    <source>
        <dbReference type="EMBL" id="MQY20706.1"/>
    </source>
</evidence>
<sequence>MTSPFWPFVLGTAVGIATTLLLRWLISAGVPPPATP</sequence>
<keyword evidence="1" id="KW-0812">Transmembrane</keyword>
<keyword evidence="1" id="KW-1133">Transmembrane helix</keyword>
<gene>
    <name evidence="2" type="ORF">NRB20_38140</name>
</gene>
<keyword evidence="1" id="KW-0472">Membrane</keyword>
<feature type="transmembrane region" description="Helical" evidence="1">
    <location>
        <begin position="6"/>
        <end position="26"/>
    </location>
</feature>
<protein>
    <submittedName>
        <fullName evidence="2">Uncharacterized protein</fullName>
    </submittedName>
</protein>
<accession>A0A7K0D4N3</accession>
<dbReference type="Proteomes" id="UP000438448">
    <property type="component" value="Unassembled WGS sequence"/>
</dbReference>
<keyword evidence="3" id="KW-1185">Reference proteome</keyword>
<name>A0A7K0D4N3_9NOCA</name>
<dbReference type="EMBL" id="WEGK01000007">
    <property type="protein sequence ID" value="MQY20706.1"/>
    <property type="molecule type" value="Genomic_DNA"/>
</dbReference>